<dbReference type="GO" id="GO:0016020">
    <property type="term" value="C:membrane"/>
    <property type="evidence" value="ECO:0007669"/>
    <property type="project" value="UniProtKB-SubCell"/>
</dbReference>
<accession>A0AAD4NZQ0</accession>
<comment type="subcellular location">
    <subcellularLocation>
        <location evidence="1">Membrane</location>
        <topology evidence="1">Single-pass type I membrane protein</topology>
    </subcellularLocation>
</comment>
<name>A0AAD4NZQ0_PERFH</name>
<keyword evidence="4" id="KW-1185">Reference proteome</keyword>
<evidence type="ECO:0000313" key="3">
    <source>
        <dbReference type="EMBL" id="KAH6820795.1"/>
    </source>
</evidence>
<dbReference type="EMBL" id="SDAM02003212">
    <property type="protein sequence ID" value="KAH6820795.1"/>
    <property type="molecule type" value="Genomic_DNA"/>
</dbReference>
<dbReference type="InterPro" id="IPR001245">
    <property type="entry name" value="Ser-Thr/Tyr_kinase_cat_dom"/>
</dbReference>
<dbReference type="PANTHER" id="PTHR48006">
    <property type="entry name" value="LEUCINE-RICH REPEAT-CONTAINING PROTEIN DDB_G0281931-RELATED"/>
    <property type="match status" value="1"/>
</dbReference>
<reference evidence="3 4" key="1">
    <citation type="journal article" date="2021" name="Nat. Commun.">
        <title>Incipient diploidization of the medicinal plant Perilla within 10,000 years.</title>
        <authorList>
            <person name="Zhang Y."/>
            <person name="Shen Q."/>
            <person name="Leng L."/>
            <person name="Zhang D."/>
            <person name="Chen S."/>
            <person name="Shi Y."/>
            <person name="Ning Z."/>
            <person name="Chen S."/>
        </authorList>
    </citation>
    <scope>NUCLEOTIDE SEQUENCE [LARGE SCALE GENOMIC DNA]</scope>
    <source>
        <strain evidence="4">cv. PC099</strain>
    </source>
</reference>
<evidence type="ECO:0000256" key="1">
    <source>
        <dbReference type="ARBA" id="ARBA00004479"/>
    </source>
</evidence>
<dbReference type="InterPro" id="IPR011009">
    <property type="entry name" value="Kinase-like_dom_sf"/>
</dbReference>
<dbReference type="GO" id="GO:0004672">
    <property type="term" value="F:protein kinase activity"/>
    <property type="evidence" value="ECO:0007669"/>
    <property type="project" value="InterPro"/>
</dbReference>
<protein>
    <recommendedName>
        <fullName evidence="2">Serine-threonine/tyrosine-protein kinase catalytic domain-containing protein</fullName>
    </recommendedName>
</protein>
<dbReference type="InterPro" id="IPR051824">
    <property type="entry name" value="LRR_Rcpt-Like_S/T_Kinase"/>
</dbReference>
<feature type="domain" description="Serine-threonine/tyrosine-protein kinase catalytic" evidence="2">
    <location>
        <begin position="38"/>
        <end position="117"/>
    </location>
</feature>
<evidence type="ECO:0000313" key="4">
    <source>
        <dbReference type="Proteomes" id="UP001190926"/>
    </source>
</evidence>
<dbReference type="AlphaFoldDB" id="A0AAD4NZQ0"/>
<dbReference type="Gene3D" id="1.10.510.10">
    <property type="entry name" value="Transferase(Phosphotransferase) domain 1"/>
    <property type="match status" value="1"/>
</dbReference>
<dbReference type="PANTHER" id="PTHR48006:SF28">
    <property type="entry name" value="LEUCINE-RICH REPEAT PROTEIN KINASE FAMILY PROTEIN"/>
    <property type="match status" value="1"/>
</dbReference>
<organism evidence="3 4">
    <name type="scientific">Perilla frutescens var. hirtella</name>
    <name type="common">Perilla citriodora</name>
    <name type="synonym">Perilla setoyensis</name>
    <dbReference type="NCBI Taxonomy" id="608512"/>
    <lineage>
        <taxon>Eukaryota</taxon>
        <taxon>Viridiplantae</taxon>
        <taxon>Streptophyta</taxon>
        <taxon>Embryophyta</taxon>
        <taxon>Tracheophyta</taxon>
        <taxon>Spermatophyta</taxon>
        <taxon>Magnoliopsida</taxon>
        <taxon>eudicotyledons</taxon>
        <taxon>Gunneridae</taxon>
        <taxon>Pentapetalae</taxon>
        <taxon>asterids</taxon>
        <taxon>lamiids</taxon>
        <taxon>Lamiales</taxon>
        <taxon>Lamiaceae</taxon>
        <taxon>Nepetoideae</taxon>
        <taxon>Elsholtzieae</taxon>
        <taxon>Perilla</taxon>
    </lineage>
</organism>
<dbReference type="SUPFAM" id="SSF56112">
    <property type="entry name" value="Protein kinase-like (PK-like)"/>
    <property type="match status" value="1"/>
</dbReference>
<dbReference type="Pfam" id="PF07714">
    <property type="entry name" value="PK_Tyr_Ser-Thr"/>
    <property type="match status" value="1"/>
</dbReference>
<sequence>MISRESHLGPAVETFDSGFRPSRASCRRRRLPPTGVHRTGRFTEKSDVYASGVIILQLLSGSERTAAESGRLQDLIDTKLERMCSEAEATQLTKIALDCTSDVPDNRPSVKSVVRDLNEPISVGIQFELMIITYV</sequence>
<comment type="caution">
    <text evidence="3">The sequence shown here is derived from an EMBL/GenBank/DDBJ whole genome shotgun (WGS) entry which is preliminary data.</text>
</comment>
<evidence type="ECO:0000259" key="2">
    <source>
        <dbReference type="Pfam" id="PF07714"/>
    </source>
</evidence>
<proteinExistence type="predicted"/>
<gene>
    <name evidence="3" type="ORF">C2S53_018913</name>
</gene>
<dbReference type="Proteomes" id="UP001190926">
    <property type="component" value="Unassembled WGS sequence"/>
</dbReference>